<dbReference type="InterPro" id="IPR006158">
    <property type="entry name" value="Cobalamin-bd"/>
</dbReference>
<dbReference type="Gene3D" id="3.40.50.280">
    <property type="entry name" value="Cobalamin-binding domain"/>
    <property type="match status" value="1"/>
</dbReference>
<dbReference type="GO" id="GO:0031419">
    <property type="term" value="F:cobalamin binding"/>
    <property type="evidence" value="ECO:0007669"/>
    <property type="project" value="UniProtKB-KW"/>
</dbReference>
<evidence type="ECO:0000313" key="9">
    <source>
        <dbReference type="Proteomes" id="UP001071230"/>
    </source>
</evidence>
<keyword evidence="4" id="KW-0170">Cobalt</keyword>
<feature type="region of interest" description="Disordered" evidence="5">
    <location>
        <begin position="615"/>
        <end position="638"/>
    </location>
</feature>
<dbReference type="SUPFAM" id="SSF51703">
    <property type="entry name" value="Cobalamin (vitamin B12)-dependent enzymes"/>
    <property type="match status" value="1"/>
</dbReference>
<comment type="cofactor">
    <cofactor evidence="1">
        <name>adenosylcob(III)alamin</name>
        <dbReference type="ChEBI" id="CHEBI:18408"/>
    </cofactor>
</comment>
<protein>
    <submittedName>
        <fullName evidence="7 8">D-lysine 5,6-aminomutase alpha subunit</fullName>
    </submittedName>
</protein>
<dbReference type="RefSeq" id="WP_338077735.1">
    <property type="nucleotide sequence ID" value="NZ_CDGJ01000096.1"/>
</dbReference>
<dbReference type="SUPFAM" id="SSF52242">
    <property type="entry name" value="Cobalamin (vitamin B12)-binding domain"/>
    <property type="match status" value="1"/>
</dbReference>
<feature type="compositionally biased region" description="Low complexity" evidence="5">
    <location>
        <begin position="566"/>
        <end position="576"/>
    </location>
</feature>
<evidence type="ECO:0000256" key="2">
    <source>
        <dbReference type="ARBA" id="ARBA00022628"/>
    </source>
</evidence>
<keyword evidence="2" id="KW-0846">Cobalamin</keyword>
<feature type="domain" description="B12-binding" evidence="6">
    <location>
        <begin position="742"/>
        <end position="885"/>
    </location>
</feature>
<dbReference type="Gene3D" id="3.30.30.60">
    <property type="entry name" value="D-lysine 5,6-aminomutase beta subunit KamE, N-terminal domain"/>
    <property type="match status" value="1"/>
</dbReference>
<dbReference type="GO" id="GO:0046983">
    <property type="term" value="F:protein dimerization activity"/>
    <property type="evidence" value="ECO:0007669"/>
    <property type="project" value="InterPro"/>
</dbReference>
<dbReference type="PROSITE" id="PS51332">
    <property type="entry name" value="B12_BINDING"/>
    <property type="match status" value="1"/>
</dbReference>
<dbReference type="Proteomes" id="UP001071230">
    <property type="component" value="Unassembled WGS sequence"/>
</dbReference>
<evidence type="ECO:0000256" key="3">
    <source>
        <dbReference type="ARBA" id="ARBA00023235"/>
    </source>
</evidence>
<dbReference type="EMBL" id="CDGJ01000096">
    <property type="protein sequence ID" value="CEJ08839.1"/>
    <property type="molecule type" value="Genomic_DNA"/>
</dbReference>
<proteinExistence type="predicted"/>
<keyword evidence="9" id="KW-1185">Reference proteome</keyword>
<evidence type="ECO:0000313" key="8">
    <source>
        <dbReference type="EMBL" id="CEJ08839.1"/>
    </source>
</evidence>
<feature type="region of interest" description="Disordered" evidence="5">
    <location>
        <begin position="564"/>
        <end position="586"/>
    </location>
</feature>
<dbReference type="Proteomes" id="UP000836597">
    <property type="component" value="Chromosome"/>
</dbReference>
<dbReference type="Pfam" id="PF09043">
    <property type="entry name" value="Lys-AminoMut_A"/>
    <property type="match status" value="1"/>
</dbReference>
<dbReference type="GO" id="GO:0016853">
    <property type="term" value="F:isomerase activity"/>
    <property type="evidence" value="ECO:0007669"/>
    <property type="project" value="UniProtKB-KW"/>
</dbReference>
<dbReference type="Pfam" id="PF02310">
    <property type="entry name" value="B12-binding"/>
    <property type="match status" value="1"/>
</dbReference>
<dbReference type="InterPro" id="IPR016176">
    <property type="entry name" value="Cbl-dep_enz_cat"/>
</dbReference>
<dbReference type="GO" id="GO:0046872">
    <property type="term" value="F:metal ion binding"/>
    <property type="evidence" value="ECO:0007669"/>
    <property type="project" value="InterPro"/>
</dbReference>
<evidence type="ECO:0000313" key="7">
    <source>
        <dbReference type="EMBL" id="CAA7601408.1"/>
    </source>
</evidence>
<gene>
    <name evidence="7" type="ORF">DEACI_2074</name>
    <name evidence="8" type="ORF">DEACI_3320</name>
</gene>
<reference evidence="7" key="2">
    <citation type="submission" date="2020-01" db="EMBL/GenBank/DDBJ databases">
        <authorList>
            <person name="Hornung B."/>
        </authorList>
    </citation>
    <scope>NUCLEOTIDE SEQUENCE</scope>
    <source>
        <strain evidence="7">PacBioINE</strain>
    </source>
</reference>
<dbReference type="InterPro" id="IPR037086">
    <property type="entry name" value="Lys-AminoMut_asu_sf"/>
</dbReference>
<dbReference type="SUPFAM" id="SSF117778">
    <property type="entry name" value="D-lysine 5,6-aminomutase beta subunit KamE, N-terminal domain"/>
    <property type="match status" value="1"/>
</dbReference>
<dbReference type="InterPro" id="IPR036724">
    <property type="entry name" value="Cobalamin-bd_sf"/>
</dbReference>
<organism evidence="7">
    <name type="scientific">Acididesulfobacillus acetoxydans</name>
    <dbReference type="NCBI Taxonomy" id="1561005"/>
    <lineage>
        <taxon>Bacteria</taxon>
        <taxon>Bacillati</taxon>
        <taxon>Bacillota</taxon>
        <taxon>Clostridia</taxon>
        <taxon>Eubacteriales</taxon>
        <taxon>Peptococcaceae</taxon>
        <taxon>Acididesulfobacillus</taxon>
    </lineage>
</organism>
<keyword evidence="3" id="KW-0413">Isomerase</keyword>
<evidence type="ECO:0000256" key="5">
    <source>
        <dbReference type="SAM" id="MobiDB-lite"/>
    </source>
</evidence>
<dbReference type="Pfam" id="PF16554">
    <property type="entry name" value="OAM_dimer"/>
    <property type="match status" value="1"/>
</dbReference>
<evidence type="ECO:0000256" key="1">
    <source>
        <dbReference type="ARBA" id="ARBA00001922"/>
    </source>
</evidence>
<reference evidence="8" key="1">
    <citation type="submission" date="2014-11" db="EMBL/GenBank/DDBJ databases">
        <authorList>
            <person name="Hornung B.V."/>
        </authorList>
    </citation>
    <scope>NUCLEOTIDE SEQUENCE</scope>
    <source>
        <strain evidence="8">INE</strain>
    </source>
</reference>
<dbReference type="AlphaFoldDB" id="A0A8S0W384"/>
<accession>A0A8S0W384</accession>
<name>A0A8S0W384_9FIRM</name>
<dbReference type="EMBL" id="LR746496">
    <property type="protein sequence ID" value="CAA7601408.1"/>
    <property type="molecule type" value="Genomic_DNA"/>
</dbReference>
<dbReference type="InterPro" id="IPR028991">
    <property type="entry name" value="KamE_N"/>
</dbReference>
<evidence type="ECO:0000259" key="6">
    <source>
        <dbReference type="PROSITE" id="PS51332"/>
    </source>
</evidence>
<dbReference type="InterPro" id="IPR036843">
    <property type="entry name" value="KamE_N_sf"/>
</dbReference>
<sequence length="886" mass="96154">MVRPYTERKLALDPNLIARGRELAGQIVAQVTPFILSHTTVSVERAVLRLCGIDGVSREGIPLANVVVDALQDAGMAADGAARALARIFLHYGKPPQEAAAAVERGELSLSDLPDFPAAEVEEEARRLAFPAVEKILAQRREREVRMARGAGKEPYLYVIVATGNIYEDVVQARAAARQGADIVAVIRSTGQSLLDYVPYGPTTEGFGGTFATQANFRIMRQALDEVGEELGRYIRLTNYASGLCMPEIAAMGALERLDVMLNDSMYGIIFRDINMQRTFIDQYFSRLIHGFAGIIINTGEDNYLTTADAMEAAHTVLASNFINEQFAFLAGLPEEQQGLGHAMEINPEGEDSFLYEIAQAELIREVFPRSPLKYMPPTKYMTGNIFRGQVQDALFNAASVMTGQSIHLLGMLTEAIHTPLLQDRALSLEAARLVFQTMRHVGGEIQFKADGIIRQRASATLRKAVSMLEAINGMGLFAALEKGMFADISRHRQGGRGLDGVIGKTSHYLNPFLELLQPGTIRPNGPGVDGTVKVSGLAGVERAVEGQGPTNIPNLERALDQAQVSGSVEARAEGSAEAEGEDQAETAGLAGTQTPAEAQGPAETRVMAGIEDSAEVQSPAEARDSQNPGGVSVPSRKIDLSSVRPYGDTLDDGMVQLSLTLPVPLGEEAREAARRWASRSGFRDPQVVHAETLGEGFSFFVLYARSDVSVDFSRIKVPKLSHQRWEKAEIEALIRENIGRKLVIVGACIESDAHTVGIDAIMNMKGYNGHKGLESYHGIEAHNLGAQVSCEDLLAQADAVGADAILISQVVTQKDIHVRNLTRMVEILELEGLRQRFLLVCGGPRLNYELAKELGYDAGFGPGSYAEDVASFILDRMLRRQPCQS</sequence>
<dbReference type="InterPro" id="IPR015130">
    <property type="entry name" value="Lys-AminoMut_A"/>
</dbReference>
<dbReference type="KEGG" id="aacx:DEACI_2074"/>
<dbReference type="Gene3D" id="3.20.20.440">
    <property type="entry name" value="D-Lysine 5,6-aminomutase alpha subunit"/>
    <property type="match status" value="1"/>
</dbReference>
<evidence type="ECO:0000256" key="4">
    <source>
        <dbReference type="ARBA" id="ARBA00023285"/>
    </source>
</evidence>